<dbReference type="RefSeq" id="WP_378483405.1">
    <property type="nucleotide sequence ID" value="NZ_JBHUFB010000002.1"/>
</dbReference>
<dbReference type="InterPro" id="IPR023485">
    <property type="entry name" value="Ptyr_pPase"/>
</dbReference>
<evidence type="ECO:0000256" key="1">
    <source>
        <dbReference type="ARBA" id="ARBA00011063"/>
    </source>
</evidence>
<dbReference type="SMART" id="SM00226">
    <property type="entry name" value="LMWPc"/>
    <property type="match status" value="1"/>
</dbReference>
<dbReference type="EMBL" id="JBHUFB010000002">
    <property type="protein sequence ID" value="MFD1810847.1"/>
    <property type="molecule type" value="Genomic_DNA"/>
</dbReference>
<name>A0ABW4NXB8_9NOCA</name>
<evidence type="ECO:0000256" key="2">
    <source>
        <dbReference type="ARBA" id="ARBA00022801"/>
    </source>
</evidence>
<reference evidence="6" key="1">
    <citation type="journal article" date="2019" name="Int. J. Syst. Evol. Microbiol.">
        <title>The Global Catalogue of Microorganisms (GCM) 10K type strain sequencing project: providing services to taxonomists for standard genome sequencing and annotation.</title>
        <authorList>
            <consortium name="The Broad Institute Genomics Platform"/>
            <consortium name="The Broad Institute Genome Sequencing Center for Infectious Disease"/>
            <person name="Wu L."/>
            <person name="Ma J."/>
        </authorList>
    </citation>
    <scope>NUCLEOTIDE SEQUENCE [LARGE SCALE GENOMIC DNA]</scope>
    <source>
        <strain evidence="6">DT72</strain>
    </source>
</reference>
<gene>
    <name evidence="5" type="ORF">ACFSJG_01355</name>
</gene>
<dbReference type="Proteomes" id="UP001597286">
    <property type="component" value="Unassembled WGS sequence"/>
</dbReference>
<dbReference type="SUPFAM" id="SSF52788">
    <property type="entry name" value="Phosphotyrosine protein phosphatases I"/>
    <property type="match status" value="1"/>
</dbReference>
<accession>A0ABW4NXB8</accession>
<dbReference type="PANTHER" id="PTHR11717">
    <property type="entry name" value="LOW MOLECULAR WEIGHT PROTEIN TYROSINE PHOSPHATASE"/>
    <property type="match status" value="1"/>
</dbReference>
<organism evidence="5 6">
    <name type="scientific">Rhodococcus gannanensis</name>
    <dbReference type="NCBI Taxonomy" id="1960308"/>
    <lineage>
        <taxon>Bacteria</taxon>
        <taxon>Bacillati</taxon>
        <taxon>Actinomycetota</taxon>
        <taxon>Actinomycetes</taxon>
        <taxon>Mycobacteriales</taxon>
        <taxon>Nocardiaceae</taxon>
        <taxon>Rhodococcus</taxon>
    </lineage>
</organism>
<keyword evidence="2" id="KW-0378">Hydrolase</keyword>
<comment type="similarity">
    <text evidence="1">Belongs to the low molecular weight phosphotyrosine protein phosphatase family.</text>
</comment>
<sequence>MRVLFVCTGNICRSPTAELLTAAYARESGAGDLSAHSAGTRALVDHGVEPTAAQVLRRLGGDPDGFRARRLTPAIAQDADLVLTMTEQHRSAVLTMAPRMLRTTFTLREAARLQQASGASTVAELADARARHDVPVPAGPEDIDDPIGRDDETFARVASEIADLLVPVLRRVRG</sequence>
<dbReference type="InterPro" id="IPR017867">
    <property type="entry name" value="Tyr_phospatase_low_mol_wt"/>
</dbReference>
<comment type="caution">
    <text evidence="5">The sequence shown here is derived from an EMBL/GenBank/DDBJ whole genome shotgun (WGS) entry which is preliminary data.</text>
</comment>
<dbReference type="InterPro" id="IPR036196">
    <property type="entry name" value="Ptyr_pPase_sf"/>
</dbReference>
<evidence type="ECO:0000313" key="5">
    <source>
        <dbReference type="EMBL" id="MFD1810847.1"/>
    </source>
</evidence>
<protein>
    <submittedName>
        <fullName evidence="5">Protein tyrosine phosphatase</fullName>
    </submittedName>
</protein>
<feature type="domain" description="Phosphotyrosine protein phosphatase I" evidence="4">
    <location>
        <begin position="1"/>
        <end position="171"/>
    </location>
</feature>
<dbReference type="PRINTS" id="PR00719">
    <property type="entry name" value="LMWPTPASE"/>
</dbReference>
<dbReference type="Pfam" id="PF01451">
    <property type="entry name" value="LMWPc"/>
    <property type="match status" value="1"/>
</dbReference>
<evidence type="ECO:0000256" key="3">
    <source>
        <dbReference type="ARBA" id="ARBA00022912"/>
    </source>
</evidence>
<keyword evidence="6" id="KW-1185">Reference proteome</keyword>
<keyword evidence="3" id="KW-0904">Protein phosphatase</keyword>
<proteinExistence type="inferred from homology"/>
<dbReference type="InterPro" id="IPR050438">
    <property type="entry name" value="LMW_PTPase"/>
</dbReference>
<dbReference type="Gene3D" id="3.40.50.2300">
    <property type="match status" value="1"/>
</dbReference>
<evidence type="ECO:0000259" key="4">
    <source>
        <dbReference type="SMART" id="SM00226"/>
    </source>
</evidence>
<evidence type="ECO:0000313" key="6">
    <source>
        <dbReference type="Proteomes" id="UP001597286"/>
    </source>
</evidence>
<dbReference type="PANTHER" id="PTHR11717:SF31">
    <property type="entry name" value="LOW MOLECULAR WEIGHT PROTEIN-TYROSINE-PHOSPHATASE ETP-RELATED"/>
    <property type="match status" value="1"/>
</dbReference>